<protein>
    <submittedName>
        <fullName evidence="1">Uncharacterized protein</fullName>
    </submittedName>
</protein>
<feature type="non-terminal residue" evidence="1">
    <location>
        <position position="1"/>
    </location>
</feature>
<organism evidence="1 2">
    <name type="scientific">Taxus chinensis</name>
    <name type="common">Chinese yew</name>
    <name type="synonym">Taxus wallichiana var. chinensis</name>
    <dbReference type="NCBI Taxonomy" id="29808"/>
    <lineage>
        <taxon>Eukaryota</taxon>
        <taxon>Viridiplantae</taxon>
        <taxon>Streptophyta</taxon>
        <taxon>Embryophyta</taxon>
        <taxon>Tracheophyta</taxon>
        <taxon>Spermatophyta</taxon>
        <taxon>Pinopsida</taxon>
        <taxon>Pinidae</taxon>
        <taxon>Conifers II</taxon>
        <taxon>Cupressales</taxon>
        <taxon>Taxaceae</taxon>
        <taxon>Taxus</taxon>
    </lineage>
</organism>
<sequence>LNLELRKTRVSDEAWAEVSKWGCVFLQFKKFTYLRVVMYSGDPFYLPRYPGDKLILMEL</sequence>
<evidence type="ECO:0000313" key="2">
    <source>
        <dbReference type="Proteomes" id="UP000824469"/>
    </source>
</evidence>
<proteinExistence type="predicted"/>
<evidence type="ECO:0000313" key="1">
    <source>
        <dbReference type="EMBL" id="KAH9296589.1"/>
    </source>
</evidence>
<keyword evidence="2" id="KW-1185">Reference proteome</keyword>
<dbReference type="EMBL" id="JAHRHJ020000011">
    <property type="protein sequence ID" value="KAH9296589.1"/>
    <property type="molecule type" value="Genomic_DNA"/>
</dbReference>
<name>A0AA38F8M2_TAXCH</name>
<dbReference type="AlphaFoldDB" id="A0AA38F8M2"/>
<gene>
    <name evidence="1" type="ORF">KI387_040177</name>
</gene>
<feature type="non-terminal residue" evidence="1">
    <location>
        <position position="59"/>
    </location>
</feature>
<comment type="caution">
    <text evidence="1">The sequence shown here is derived from an EMBL/GenBank/DDBJ whole genome shotgun (WGS) entry which is preliminary data.</text>
</comment>
<accession>A0AA38F8M2</accession>
<dbReference type="Proteomes" id="UP000824469">
    <property type="component" value="Unassembled WGS sequence"/>
</dbReference>
<reference evidence="1 2" key="1">
    <citation type="journal article" date="2021" name="Nat. Plants">
        <title>The Taxus genome provides insights into paclitaxel biosynthesis.</title>
        <authorList>
            <person name="Xiong X."/>
            <person name="Gou J."/>
            <person name="Liao Q."/>
            <person name="Li Y."/>
            <person name="Zhou Q."/>
            <person name="Bi G."/>
            <person name="Li C."/>
            <person name="Du R."/>
            <person name="Wang X."/>
            <person name="Sun T."/>
            <person name="Guo L."/>
            <person name="Liang H."/>
            <person name="Lu P."/>
            <person name="Wu Y."/>
            <person name="Zhang Z."/>
            <person name="Ro D.K."/>
            <person name="Shang Y."/>
            <person name="Huang S."/>
            <person name="Yan J."/>
        </authorList>
    </citation>
    <scope>NUCLEOTIDE SEQUENCE [LARGE SCALE GENOMIC DNA]</scope>
    <source>
        <strain evidence="1">Ta-2019</strain>
    </source>
</reference>